<reference evidence="2" key="1">
    <citation type="submission" date="2016-06" db="EMBL/GenBank/DDBJ databases">
        <title>Parallel loss of symbiosis genes in relatives of nitrogen-fixing non-legume Parasponia.</title>
        <authorList>
            <person name="Van Velzen R."/>
            <person name="Holmer R."/>
            <person name="Bu F."/>
            <person name="Rutten L."/>
            <person name="Van Zeijl A."/>
            <person name="Liu W."/>
            <person name="Santuari L."/>
            <person name="Cao Q."/>
            <person name="Sharma T."/>
            <person name="Shen D."/>
            <person name="Roswanjaya Y."/>
            <person name="Wardhani T."/>
            <person name="Kalhor M.S."/>
            <person name="Jansen J."/>
            <person name="Van den Hoogen J."/>
            <person name="Gungor B."/>
            <person name="Hartog M."/>
            <person name="Hontelez J."/>
            <person name="Verver J."/>
            <person name="Yang W.-C."/>
            <person name="Schijlen E."/>
            <person name="Repin R."/>
            <person name="Schilthuizen M."/>
            <person name="Schranz E."/>
            <person name="Heidstra R."/>
            <person name="Miyata K."/>
            <person name="Fedorova E."/>
            <person name="Kohlen W."/>
            <person name="Bisseling T."/>
            <person name="Smit S."/>
            <person name="Geurts R."/>
        </authorList>
    </citation>
    <scope>NUCLEOTIDE SEQUENCE [LARGE SCALE GENOMIC DNA]</scope>
    <source>
        <strain evidence="2">cv. WU1-14</strain>
    </source>
</reference>
<dbReference type="EMBL" id="JXTB01000154">
    <property type="protein sequence ID" value="PON57967.1"/>
    <property type="molecule type" value="Genomic_DNA"/>
</dbReference>
<accession>A0A2P5CAA8</accession>
<gene>
    <name evidence="1" type="ORF">PanWU01x14_170570</name>
</gene>
<keyword evidence="2" id="KW-1185">Reference proteome</keyword>
<name>A0A2P5CAA8_PARAD</name>
<organism evidence="1 2">
    <name type="scientific">Parasponia andersonii</name>
    <name type="common">Sponia andersonii</name>
    <dbReference type="NCBI Taxonomy" id="3476"/>
    <lineage>
        <taxon>Eukaryota</taxon>
        <taxon>Viridiplantae</taxon>
        <taxon>Streptophyta</taxon>
        <taxon>Embryophyta</taxon>
        <taxon>Tracheophyta</taxon>
        <taxon>Spermatophyta</taxon>
        <taxon>Magnoliopsida</taxon>
        <taxon>eudicotyledons</taxon>
        <taxon>Gunneridae</taxon>
        <taxon>Pentapetalae</taxon>
        <taxon>rosids</taxon>
        <taxon>fabids</taxon>
        <taxon>Rosales</taxon>
        <taxon>Cannabaceae</taxon>
        <taxon>Parasponia</taxon>
    </lineage>
</organism>
<proteinExistence type="predicted"/>
<evidence type="ECO:0000313" key="1">
    <source>
        <dbReference type="EMBL" id="PON57967.1"/>
    </source>
</evidence>
<comment type="caution">
    <text evidence="1">The sequence shown here is derived from an EMBL/GenBank/DDBJ whole genome shotgun (WGS) entry which is preliminary data.</text>
</comment>
<protein>
    <submittedName>
        <fullName evidence="1">Uncharacterized protein</fullName>
    </submittedName>
</protein>
<evidence type="ECO:0000313" key="2">
    <source>
        <dbReference type="Proteomes" id="UP000237105"/>
    </source>
</evidence>
<dbReference type="Proteomes" id="UP000237105">
    <property type="component" value="Unassembled WGS sequence"/>
</dbReference>
<sequence length="77" mass="8962">MRSGRLHIAGMTLIPLITWLNFLCRGRRVDVLEKKWFLCADKTSSHSKSDSEPMCLFFIFFLPGPILDPREWGTTYI</sequence>
<dbReference type="AlphaFoldDB" id="A0A2P5CAA8"/>